<keyword evidence="2" id="KW-1133">Transmembrane helix</keyword>
<keyword evidence="2" id="KW-0472">Membrane</keyword>
<feature type="region of interest" description="Disordered" evidence="1">
    <location>
        <begin position="31"/>
        <end position="52"/>
    </location>
</feature>
<evidence type="ECO:0000313" key="3">
    <source>
        <dbReference type="EMBL" id="MFC4126356.1"/>
    </source>
</evidence>
<evidence type="ECO:0000313" key="4">
    <source>
        <dbReference type="Proteomes" id="UP001595767"/>
    </source>
</evidence>
<reference evidence="4" key="1">
    <citation type="journal article" date="2019" name="Int. J. Syst. Evol. Microbiol.">
        <title>The Global Catalogue of Microorganisms (GCM) 10K type strain sequencing project: providing services to taxonomists for standard genome sequencing and annotation.</title>
        <authorList>
            <consortium name="The Broad Institute Genomics Platform"/>
            <consortium name="The Broad Institute Genome Sequencing Center for Infectious Disease"/>
            <person name="Wu L."/>
            <person name="Ma J."/>
        </authorList>
    </citation>
    <scope>NUCLEOTIDE SEQUENCE [LARGE SCALE GENOMIC DNA]</scope>
    <source>
        <strain evidence="4">CGMCC 4.7204</strain>
    </source>
</reference>
<protein>
    <submittedName>
        <fullName evidence="3">Uncharacterized protein</fullName>
    </submittedName>
</protein>
<dbReference type="RefSeq" id="WP_378551336.1">
    <property type="nucleotide sequence ID" value="NZ_JBHSBA010000007.1"/>
</dbReference>
<dbReference type="EMBL" id="JBHSBA010000007">
    <property type="protein sequence ID" value="MFC4126356.1"/>
    <property type="molecule type" value="Genomic_DNA"/>
</dbReference>
<name>A0ABV8L673_9NOCA</name>
<dbReference type="Proteomes" id="UP001595767">
    <property type="component" value="Unassembled WGS sequence"/>
</dbReference>
<comment type="caution">
    <text evidence="3">The sequence shown here is derived from an EMBL/GenBank/DDBJ whole genome shotgun (WGS) entry which is preliminary data.</text>
</comment>
<organism evidence="3 4">
    <name type="scientific">Nocardia rhizosphaerae</name>
    <dbReference type="NCBI Taxonomy" id="1691571"/>
    <lineage>
        <taxon>Bacteria</taxon>
        <taxon>Bacillati</taxon>
        <taxon>Actinomycetota</taxon>
        <taxon>Actinomycetes</taxon>
        <taxon>Mycobacteriales</taxon>
        <taxon>Nocardiaceae</taxon>
        <taxon>Nocardia</taxon>
    </lineage>
</organism>
<keyword evidence="4" id="KW-1185">Reference proteome</keyword>
<accession>A0ABV8L673</accession>
<sequence>MVTTIVVILIVWVVLSIPVSFLAARMLRDEPGQGREHLPTSRDESHRGRSFH</sequence>
<proteinExistence type="predicted"/>
<gene>
    <name evidence="3" type="ORF">ACFOW8_15575</name>
</gene>
<evidence type="ECO:0000256" key="2">
    <source>
        <dbReference type="SAM" id="Phobius"/>
    </source>
</evidence>
<evidence type="ECO:0000256" key="1">
    <source>
        <dbReference type="SAM" id="MobiDB-lite"/>
    </source>
</evidence>
<feature type="transmembrane region" description="Helical" evidence="2">
    <location>
        <begin position="6"/>
        <end position="27"/>
    </location>
</feature>
<keyword evidence="2" id="KW-0812">Transmembrane</keyword>